<organism evidence="1 2">
    <name type="scientific">Eleutherodactylus coqui</name>
    <name type="common">Puerto Rican coqui</name>
    <dbReference type="NCBI Taxonomy" id="57060"/>
    <lineage>
        <taxon>Eukaryota</taxon>
        <taxon>Metazoa</taxon>
        <taxon>Chordata</taxon>
        <taxon>Craniata</taxon>
        <taxon>Vertebrata</taxon>
        <taxon>Euteleostomi</taxon>
        <taxon>Amphibia</taxon>
        <taxon>Batrachia</taxon>
        <taxon>Anura</taxon>
        <taxon>Neobatrachia</taxon>
        <taxon>Hyloidea</taxon>
        <taxon>Eleutherodactylidae</taxon>
        <taxon>Eleutherodactylinae</taxon>
        <taxon>Eleutherodactylus</taxon>
        <taxon>Eleutherodactylus</taxon>
    </lineage>
</organism>
<keyword evidence="2" id="KW-1185">Reference proteome</keyword>
<evidence type="ECO:0000313" key="2">
    <source>
        <dbReference type="Proteomes" id="UP000770717"/>
    </source>
</evidence>
<dbReference type="EMBL" id="WNTK01005063">
    <property type="protein sequence ID" value="KAG9464116.1"/>
    <property type="molecule type" value="Genomic_DNA"/>
</dbReference>
<evidence type="ECO:0000313" key="1">
    <source>
        <dbReference type="EMBL" id="KAG9464116.1"/>
    </source>
</evidence>
<proteinExistence type="predicted"/>
<name>A0A8J6BBG0_ELECQ</name>
<protein>
    <submittedName>
        <fullName evidence="1">Uncharacterized protein</fullName>
    </submittedName>
</protein>
<comment type="caution">
    <text evidence="1">The sequence shown here is derived from an EMBL/GenBank/DDBJ whole genome shotgun (WGS) entry which is preliminary data.</text>
</comment>
<reference evidence="1" key="1">
    <citation type="thesis" date="2020" institute="ProQuest LLC" country="789 East Eisenhower Parkway, Ann Arbor, MI, USA">
        <title>Comparative Genomics and Chromosome Evolution.</title>
        <authorList>
            <person name="Mudd A.B."/>
        </authorList>
    </citation>
    <scope>NUCLEOTIDE SEQUENCE</scope>
    <source>
        <strain evidence="1">HN-11 Male</strain>
        <tissue evidence="1">Kidney and liver</tissue>
    </source>
</reference>
<gene>
    <name evidence="1" type="ORF">GDO78_020472</name>
</gene>
<accession>A0A8J6BBG0</accession>
<dbReference type="AlphaFoldDB" id="A0A8J6BBG0"/>
<sequence length="67" mass="7586">MNNHAATCVCRVISQVFMDNEPLKIVQMLCYTFIDKPRLASLHPCSTLDKSGAEKGLYYQGYRPFGN</sequence>
<dbReference type="Proteomes" id="UP000770717">
    <property type="component" value="Unassembled WGS sequence"/>
</dbReference>